<dbReference type="Proteomes" id="UP000192328">
    <property type="component" value="Unassembled WGS sequence"/>
</dbReference>
<evidence type="ECO:0000313" key="1">
    <source>
        <dbReference type="EMBL" id="SMC43384.1"/>
    </source>
</evidence>
<name>A0AC61PJJ9_9FIRM</name>
<keyword evidence="2" id="KW-1185">Reference proteome</keyword>
<reference evidence="1" key="1">
    <citation type="submission" date="2017-04" db="EMBL/GenBank/DDBJ databases">
        <authorList>
            <person name="Varghese N."/>
            <person name="Submissions S."/>
        </authorList>
    </citation>
    <scope>NUCLEOTIDE SEQUENCE</scope>
    <source>
        <strain evidence="1">WTE2008</strain>
    </source>
</reference>
<evidence type="ECO:0000313" key="2">
    <source>
        <dbReference type="Proteomes" id="UP000192328"/>
    </source>
</evidence>
<protein>
    <submittedName>
        <fullName evidence="1">Transcriptional regulator, TetR family</fullName>
    </submittedName>
</protein>
<dbReference type="EMBL" id="FWXZ01000001">
    <property type="protein sequence ID" value="SMC43384.1"/>
    <property type="molecule type" value="Genomic_DNA"/>
</dbReference>
<accession>A0AC61PJJ9</accession>
<gene>
    <name evidence="1" type="ORF">SAMN06297397_0939</name>
</gene>
<proteinExistence type="predicted"/>
<sequence length="187" mass="22206">MYHIREDKRSAQSAELIYQCILKLMDQKSYDLISVTDIQRKSGIARTTFYRCFDNISDVFLWKCDEAFHTAFSTYHPPAFRGEFDLARHFVNYWIQNYKILEILMRINRLDIIFTCHMKNAYILEEKYGVLPNLPRAHTEYYVSVRTGFTISILLAWLKGGRKENADEIIEIIREQFAVLKNDMDIL</sequence>
<comment type="caution">
    <text evidence="1">The sequence shown here is derived from an EMBL/GenBank/DDBJ whole genome shotgun (WGS) entry which is preliminary data.</text>
</comment>
<organism evidence="1 2">
    <name type="scientific">Aristaeella lactis</name>
    <dbReference type="NCBI Taxonomy" id="3046383"/>
    <lineage>
        <taxon>Bacteria</taxon>
        <taxon>Bacillati</taxon>
        <taxon>Bacillota</taxon>
        <taxon>Clostridia</taxon>
        <taxon>Eubacteriales</taxon>
        <taxon>Aristaeellaceae</taxon>
        <taxon>Aristaeella</taxon>
    </lineage>
</organism>